<evidence type="ECO:0000313" key="8">
    <source>
        <dbReference type="Proteomes" id="UP001443914"/>
    </source>
</evidence>
<dbReference type="CDD" id="cd09890">
    <property type="entry name" value="NGN_plant"/>
    <property type="match status" value="1"/>
</dbReference>
<evidence type="ECO:0008006" key="9">
    <source>
        <dbReference type="Google" id="ProtNLM"/>
    </source>
</evidence>
<dbReference type="CDD" id="cd06091">
    <property type="entry name" value="KOW_NusG"/>
    <property type="match status" value="1"/>
</dbReference>
<sequence length="346" mass="39594">MNQGILQWKPLSQTSITPFSFSIFPSSITFTPKFNSFISISAKLNSIEQQNEEQQQQQELHKLPAKERRKIRNERRQSNAINWKEEVEMKLIKKPKKRYASWTEELNLDNLAHLGPQWWVVRVPRVNGDYIAERLALSLSNTYPDFEFKMYIPAVQEKRKLKNGSISVKSKPLFPGCVFLRCVLNKEMHDFVRERDGVGGFVGSRVGNTKRQINRPRPVAEEDIENIIAQAKEEQEKADLAFQDKLKSDLQSLMPNLDTLTEVVETPLDTNPKSQDKKVTEPSRRGRKSKYPKIGSTVRVVSGSFAEFSGIVKKVDKKNAKITVGFTLLGKDTISDLDIKDVISEE</sequence>
<dbReference type="InterPro" id="IPR008991">
    <property type="entry name" value="Translation_prot_SH3-like_sf"/>
</dbReference>
<dbReference type="AlphaFoldDB" id="A0AAW1H9H2"/>
<name>A0AAW1H9H2_SAPOF</name>
<dbReference type="InterPro" id="IPR006645">
    <property type="entry name" value="NGN-like_dom"/>
</dbReference>
<organism evidence="7 8">
    <name type="scientific">Saponaria officinalis</name>
    <name type="common">Common soapwort</name>
    <name type="synonym">Lychnis saponaria</name>
    <dbReference type="NCBI Taxonomy" id="3572"/>
    <lineage>
        <taxon>Eukaryota</taxon>
        <taxon>Viridiplantae</taxon>
        <taxon>Streptophyta</taxon>
        <taxon>Embryophyta</taxon>
        <taxon>Tracheophyta</taxon>
        <taxon>Spermatophyta</taxon>
        <taxon>Magnoliopsida</taxon>
        <taxon>eudicotyledons</taxon>
        <taxon>Gunneridae</taxon>
        <taxon>Pentapetalae</taxon>
        <taxon>Caryophyllales</taxon>
        <taxon>Caryophyllaceae</taxon>
        <taxon>Caryophylleae</taxon>
        <taxon>Saponaria</taxon>
    </lineage>
</organism>
<keyword evidence="1" id="KW-0889">Transcription antitermination</keyword>
<dbReference type="Gene3D" id="3.30.70.940">
    <property type="entry name" value="NusG, N-terminal domain"/>
    <property type="match status" value="1"/>
</dbReference>
<dbReference type="PANTHER" id="PTHR30265:SF4">
    <property type="entry name" value="KOW MOTIF FAMILY PROTEIN, EXPRESSED"/>
    <property type="match status" value="1"/>
</dbReference>
<gene>
    <name evidence="7" type="ORF">RND81_12G114200</name>
</gene>
<dbReference type="Pfam" id="PF00467">
    <property type="entry name" value="KOW"/>
    <property type="match status" value="1"/>
</dbReference>
<evidence type="ECO:0000256" key="1">
    <source>
        <dbReference type="ARBA" id="ARBA00022814"/>
    </source>
</evidence>
<evidence type="ECO:0000256" key="3">
    <source>
        <dbReference type="ARBA" id="ARBA00023163"/>
    </source>
</evidence>
<feature type="compositionally biased region" description="Basic and acidic residues" evidence="4">
    <location>
        <begin position="274"/>
        <end position="284"/>
    </location>
</feature>
<dbReference type="SUPFAM" id="SSF50104">
    <property type="entry name" value="Translation proteins SH3-like domain"/>
    <property type="match status" value="1"/>
</dbReference>
<dbReference type="InterPro" id="IPR036735">
    <property type="entry name" value="NGN_dom_sf"/>
</dbReference>
<feature type="domain" description="KOW" evidence="6">
    <location>
        <begin position="291"/>
        <end position="318"/>
    </location>
</feature>
<dbReference type="GO" id="GO:0006354">
    <property type="term" value="P:DNA-templated transcription elongation"/>
    <property type="evidence" value="ECO:0007669"/>
    <property type="project" value="InterPro"/>
</dbReference>
<dbReference type="SUPFAM" id="SSF82679">
    <property type="entry name" value="N-utilization substance G protein NusG, N-terminal domain"/>
    <property type="match status" value="1"/>
</dbReference>
<dbReference type="GO" id="GO:0031564">
    <property type="term" value="P:transcription antitermination"/>
    <property type="evidence" value="ECO:0007669"/>
    <property type="project" value="UniProtKB-KW"/>
</dbReference>
<evidence type="ECO:0000313" key="7">
    <source>
        <dbReference type="EMBL" id="KAK9672644.1"/>
    </source>
</evidence>
<evidence type="ECO:0000259" key="6">
    <source>
        <dbReference type="SMART" id="SM00739"/>
    </source>
</evidence>
<feature type="domain" description="NusG-like N-terminal" evidence="5">
    <location>
        <begin position="115"/>
        <end position="231"/>
    </location>
</feature>
<dbReference type="InterPro" id="IPR005824">
    <property type="entry name" value="KOW"/>
</dbReference>
<comment type="caution">
    <text evidence="7">The sequence shown here is derived from an EMBL/GenBank/DDBJ whole genome shotgun (WGS) entry which is preliminary data.</text>
</comment>
<dbReference type="InterPro" id="IPR014722">
    <property type="entry name" value="Rib_uL2_dom2"/>
</dbReference>
<protein>
    <recommendedName>
        <fullName evidence="9">NusG-like N-terminal domain-containing protein</fullName>
    </recommendedName>
</protein>
<dbReference type="Proteomes" id="UP001443914">
    <property type="component" value="Unassembled WGS sequence"/>
</dbReference>
<reference evidence="7" key="1">
    <citation type="submission" date="2024-03" db="EMBL/GenBank/DDBJ databases">
        <title>WGS assembly of Saponaria officinalis var. Norfolk2.</title>
        <authorList>
            <person name="Jenkins J."/>
            <person name="Shu S."/>
            <person name="Grimwood J."/>
            <person name="Barry K."/>
            <person name="Goodstein D."/>
            <person name="Schmutz J."/>
            <person name="Leebens-Mack J."/>
            <person name="Osbourn A."/>
        </authorList>
    </citation>
    <scope>NUCLEOTIDE SEQUENCE [LARGE SCALE GENOMIC DNA]</scope>
    <source>
        <strain evidence="7">JIC</strain>
    </source>
</reference>
<dbReference type="Gene3D" id="2.30.30.30">
    <property type="match status" value="1"/>
</dbReference>
<dbReference type="SMART" id="SM00739">
    <property type="entry name" value="KOW"/>
    <property type="match status" value="1"/>
</dbReference>
<proteinExistence type="predicted"/>
<dbReference type="SMART" id="SM00738">
    <property type="entry name" value="NGN"/>
    <property type="match status" value="1"/>
</dbReference>
<accession>A0AAW1H9H2</accession>
<keyword evidence="3" id="KW-0804">Transcription</keyword>
<dbReference type="Pfam" id="PF02357">
    <property type="entry name" value="NusG"/>
    <property type="match status" value="1"/>
</dbReference>
<evidence type="ECO:0000256" key="4">
    <source>
        <dbReference type="SAM" id="MobiDB-lite"/>
    </source>
</evidence>
<dbReference type="EMBL" id="JBDFQZ010000012">
    <property type="protein sequence ID" value="KAK9672644.1"/>
    <property type="molecule type" value="Genomic_DNA"/>
</dbReference>
<dbReference type="PANTHER" id="PTHR30265">
    <property type="entry name" value="RHO-INTERACTING TRANSCRIPTION TERMINATION FACTOR NUSG"/>
    <property type="match status" value="1"/>
</dbReference>
<feature type="region of interest" description="Disordered" evidence="4">
    <location>
        <begin position="265"/>
        <end position="292"/>
    </location>
</feature>
<evidence type="ECO:0000256" key="2">
    <source>
        <dbReference type="ARBA" id="ARBA00023015"/>
    </source>
</evidence>
<keyword evidence="8" id="KW-1185">Reference proteome</keyword>
<evidence type="ECO:0000259" key="5">
    <source>
        <dbReference type="SMART" id="SM00738"/>
    </source>
</evidence>
<keyword evidence="2" id="KW-0805">Transcription regulation</keyword>
<dbReference type="InterPro" id="IPR043425">
    <property type="entry name" value="NusG-like"/>
</dbReference>